<reference evidence="2" key="1">
    <citation type="journal article" date="2013" name="Environ. Microbiol.">
        <title>Microbiota from the distal guts of lean and obese adolescents exhibit partial functional redundancy besides clear differences in community structure.</title>
        <authorList>
            <person name="Ferrer M."/>
            <person name="Ruiz A."/>
            <person name="Lanza F."/>
            <person name="Haange S.B."/>
            <person name="Oberbach A."/>
            <person name="Till H."/>
            <person name="Bargiela R."/>
            <person name="Campoy C."/>
            <person name="Segura M.T."/>
            <person name="Richter M."/>
            <person name="von Bergen M."/>
            <person name="Seifert J."/>
            <person name="Suarez A."/>
        </authorList>
    </citation>
    <scope>NUCLEOTIDE SEQUENCE</scope>
</reference>
<feature type="coiled-coil region" evidence="1">
    <location>
        <begin position="58"/>
        <end position="92"/>
    </location>
</feature>
<gene>
    <name evidence="2" type="ORF">LEA_04575</name>
</gene>
<organism evidence="2">
    <name type="scientific">human gut metagenome</name>
    <dbReference type="NCBI Taxonomy" id="408170"/>
    <lineage>
        <taxon>unclassified sequences</taxon>
        <taxon>metagenomes</taxon>
        <taxon>organismal metagenomes</taxon>
    </lineage>
</organism>
<evidence type="ECO:0000256" key="1">
    <source>
        <dbReference type="SAM" id="Coils"/>
    </source>
</evidence>
<keyword evidence="1" id="KW-0175">Coiled coil</keyword>
<accession>K1UEM5</accession>
<dbReference type="AlphaFoldDB" id="K1UEM5"/>
<sequence>RDKVAGAAHAVGDRAKYASRMTRMTVDCNAELERVKRTYTEIGRLYYENYRDTADAFLAELCQQVTDANARVAELEAQMDELRAAAKEYRPAPDLHTVDAEVVEPEDIEVEVTEEPAPEE</sequence>
<proteinExistence type="predicted"/>
<evidence type="ECO:0000313" key="2">
    <source>
        <dbReference type="EMBL" id="EKC76685.1"/>
    </source>
</evidence>
<feature type="non-terminal residue" evidence="2">
    <location>
        <position position="1"/>
    </location>
</feature>
<protein>
    <submittedName>
        <fullName evidence="2">Uncharacterized protein</fullName>
    </submittedName>
</protein>
<dbReference type="EMBL" id="AJWY01003003">
    <property type="protein sequence ID" value="EKC76685.1"/>
    <property type="molecule type" value="Genomic_DNA"/>
</dbReference>
<name>K1UEM5_9ZZZZ</name>
<comment type="caution">
    <text evidence="2">The sequence shown here is derived from an EMBL/GenBank/DDBJ whole genome shotgun (WGS) entry which is preliminary data.</text>
</comment>